<keyword evidence="8" id="KW-1185">Reference proteome</keyword>
<feature type="domain" description="Glutaredoxin" evidence="6">
    <location>
        <begin position="4"/>
        <end position="64"/>
    </location>
</feature>
<dbReference type="RefSeq" id="WP_228848768.1">
    <property type="nucleotide sequence ID" value="NZ_JADCKQ010000006.1"/>
</dbReference>
<dbReference type="InterPro" id="IPR036249">
    <property type="entry name" value="Thioredoxin-like_sf"/>
</dbReference>
<dbReference type="GO" id="GO:0045454">
    <property type="term" value="P:cell redox homeostasis"/>
    <property type="evidence" value="ECO:0007669"/>
    <property type="project" value="InterPro"/>
</dbReference>
<dbReference type="Proteomes" id="UP000640583">
    <property type="component" value="Unassembled WGS sequence"/>
</dbReference>
<dbReference type="AlphaFoldDB" id="A0A8J7IER7"/>
<evidence type="ECO:0000256" key="2">
    <source>
        <dbReference type="ARBA" id="ARBA00007787"/>
    </source>
</evidence>
<keyword evidence="3 5" id="KW-0813">Transport</keyword>
<dbReference type="CDD" id="cd03418">
    <property type="entry name" value="GRX_GRXb_1_3_like"/>
    <property type="match status" value="1"/>
</dbReference>
<dbReference type="InterPro" id="IPR014025">
    <property type="entry name" value="Glutaredoxin_subgr"/>
</dbReference>
<comment type="similarity">
    <text evidence="2 5">Belongs to the glutaredoxin family.</text>
</comment>
<dbReference type="PROSITE" id="PS51354">
    <property type="entry name" value="GLUTAREDOXIN_2"/>
    <property type="match status" value="1"/>
</dbReference>
<evidence type="ECO:0000256" key="3">
    <source>
        <dbReference type="ARBA" id="ARBA00022448"/>
    </source>
</evidence>
<dbReference type="NCBIfam" id="TIGR02181">
    <property type="entry name" value="GRX_bact"/>
    <property type="match status" value="1"/>
</dbReference>
<dbReference type="Gene3D" id="3.40.30.10">
    <property type="entry name" value="Glutaredoxin"/>
    <property type="match status" value="1"/>
</dbReference>
<keyword evidence="4 5" id="KW-0249">Electron transport</keyword>
<keyword evidence="5" id="KW-0963">Cytoplasm</keyword>
<proteinExistence type="inferred from homology"/>
<dbReference type="InterPro" id="IPR011900">
    <property type="entry name" value="GRX_bact"/>
</dbReference>
<accession>A0A8J7IER7</accession>
<evidence type="ECO:0000256" key="5">
    <source>
        <dbReference type="RuleBase" id="RU364065"/>
    </source>
</evidence>
<comment type="caution">
    <text evidence="7">The sequence shown here is derived from an EMBL/GenBank/DDBJ whole genome shotgun (WGS) entry which is preliminary data.</text>
</comment>
<gene>
    <name evidence="7" type="primary">grxC</name>
    <name evidence="7" type="ORF">H1D41_09975</name>
</gene>
<reference evidence="7" key="1">
    <citation type="submission" date="2020-10" db="EMBL/GenBank/DDBJ databases">
        <title>Paenihalocynthiibacter styelae gen. nov., sp. nov., isolated from stalked sea squirt Styela clava.</title>
        <authorList>
            <person name="Kim Y.-O."/>
            <person name="Yoon J.-H."/>
        </authorList>
    </citation>
    <scope>NUCLEOTIDE SEQUENCE</scope>
    <source>
        <strain evidence="7">MYP1-1</strain>
    </source>
</reference>
<keyword evidence="5" id="KW-0676">Redox-active center</keyword>
<dbReference type="SUPFAM" id="SSF52833">
    <property type="entry name" value="Thioredoxin-like"/>
    <property type="match status" value="1"/>
</dbReference>
<comment type="function">
    <text evidence="1 5">Has a glutathione-disulfide oxidoreductase activity in the presence of NADPH and glutathione reductase. Reduces low molecular weight disulfides and proteins.</text>
</comment>
<evidence type="ECO:0000259" key="6">
    <source>
        <dbReference type="Pfam" id="PF00462"/>
    </source>
</evidence>
<evidence type="ECO:0000313" key="8">
    <source>
        <dbReference type="Proteomes" id="UP000640583"/>
    </source>
</evidence>
<name>A0A8J7IER7_9RHOB</name>
<organism evidence="7 8">
    <name type="scientific">Halocynthiibacter styelae</name>
    <dbReference type="NCBI Taxonomy" id="2761955"/>
    <lineage>
        <taxon>Bacteria</taxon>
        <taxon>Pseudomonadati</taxon>
        <taxon>Pseudomonadota</taxon>
        <taxon>Alphaproteobacteria</taxon>
        <taxon>Rhodobacterales</taxon>
        <taxon>Paracoccaceae</taxon>
        <taxon>Halocynthiibacter</taxon>
    </lineage>
</organism>
<dbReference type="PANTHER" id="PTHR45694">
    <property type="entry name" value="GLUTAREDOXIN 2"/>
    <property type="match status" value="1"/>
</dbReference>
<dbReference type="GO" id="GO:0005737">
    <property type="term" value="C:cytoplasm"/>
    <property type="evidence" value="ECO:0007669"/>
    <property type="project" value="TreeGrafter"/>
</dbReference>
<dbReference type="GO" id="GO:0015038">
    <property type="term" value="F:glutathione disulfide oxidoreductase activity"/>
    <property type="evidence" value="ECO:0007669"/>
    <property type="project" value="UniProtKB-UniRule"/>
</dbReference>
<evidence type="ECO:0000256" key="4">
    <source>
        <dbReference type="ARBA" id="ARBA00022982"/>
    </source>
</evidence>
<evidence type="ECO:0000313" key="7">
    <source>
        <dbReference type="EMBL" id="MBI1493962.1"/>
    </source>
</evidence>
<dbReference type="PANTHER" id="PTHR45694:SF18">
    <property type="entry name" value="GLUTAREDOXIN-1-RELATED"/>
    <property type="match status" value="1"/>
</dbReference>
<dbReference type="EMBL" id="JADCKQ010000006">
    <property type="protein sequence ID" value="MBI1493962.1"/>
    <property type="molecule type" value="Genomic_DNA"/>
</dbReference>
<evidence type="ECO:0000256" key="1">
    <source>
        <dbReference type="ARBA" id="ARBA00002549"/>
    </source>
</evidence>
<dbReference type="PRINTS" id="PR00160">
    <property type="entry name" value="GLUTAREDOXIN"/>
</dbReference>
<protein>
    <recommendedName>
        <fullName evidence="5">Glutaredoxin</fullName>
    </recommendedName>
</protein>
<dbReference type="GO" id="GO:0034599">
    <property type="term" value="P:cellular response to oxidative stress"/>
    <property type="evidence" value="ECO:0007669"/>
    <property type="project" value="TreeGrafter"/>
</dbReference>
<dbReference type="InterPro" id="IPR002109">
    <property type="entry name" value="Glutaredoxin"/>
</dbReference>
<dbReference type="Pfam" id="PF00462">
    <property type="entry name" value="Glutaredoxin"/>
    <property type="match status" value="1"/>
</dbReference>
<sequence length="85" mass="9389">MKPVEIYTSSLCGFCHAAKRLLNKKGVKYKEISVDGDRALRAKMTKRAQGQTSVPQIFVGKEHIGGCDDLHDLERNGALDLMLEG</sequence>